<name>A0A7Y6M7J0_9ACTN</name>
<sequence>MDPSVTGAPARGNGLSGRRVDTVLWDGGLESAARRRGCAGCAAWPPAAAVLAFAVVHRRDV</sequence>
<organism evidence="1 2">
    <name type="scientific">Nonomuraea montanisoli</name>
    <dbReference type="NCBI Taxonomy" id="2741721"/>
    <lineage>
        <taxon>Bacteria</taxon>
        <taxon>Bacillati</taxon>
        <taxon>Actinomycetota</taxon>
        <taxon>Actinomycetes</taxon>
        <taxon>Streptosporangiales</taxon>
        <taxon>Streptosporangiaceae</taxon>
        <taxon>Nonomuraea</taxon>
    </lineage>
</organism>
<accession>A0A7Y6M7J0</accession>
<dbReference type="RefSeq" id="WP_175594200.1">
    <property type="nucleotide sequence ID" value="NZ_JABWGN010000017.1"/>
</dbReference>
<gene>
    <name evidence="1" type="ORF">HTZ77_35840</name>
</gene>
<dbReference type="EMBL" id="JABWGN010000017">
    <property type="protein sequence ID" value="NUW36740.1"/>
    <property type="molecule type" value="Genomic_DNA"/>
</dbReference>
<proteinExistence type="predicted"/>
<evidence type="ECO:0000313" key="2">
    <source>
        <dbReference type="Proteomes" id="UP000586042"/>
    </source>
</evidence>
<keyword evidence="2" id="KW-1185">Reference proteome</keyword>
<evidence type="ECO:0000313" key="1">
    <source>
        <dbReference type="EMBL" id="NUW36740.1"/>
    </source>
</evidence>
<protein>
    <submittedName>
        <fullName evidence="1">Uncharacterized protein</fullName>
    </submittedName>
</protein>
<comment type="caution">
    <text evidence="1">The sequence shown here is derived from an EMBL/GenBank/DDBJ whole genome shotgun (WGS) entry which is preliminary data.</text>
</comment>
<dbReference type="Proteomes" id="UP000586042">
    <property type="component" value="Unassembled WGS sequence"/>
</dbReference>
<reference evidence="1 2" key="1">
    <citation type="submission" date="2020-06" db="EMBL/GenBank/DDBJ databases">
        <title>Nonomuraea sp. SMC257, a novel actinomycete isolated from soil.</title>
        <authorList>
            <person name="Chanama M."/>
        </authorList>
    </citation>
    <scope>NUCLEOTIDE SEQUENCE [LARGE SCALE GENOMIC DNA]</scope>
    <source>
        <strain evidence="1 2">SMC257</strain>
    </source>
</reference>
<dbReference type="AlphaFoldDB" id="A0A7Y6M7J0"/>